<evidence type="ECO:0000313" key="3">
    <source>
        <dbReference type="Proteomes" id="UP001151002"/>
    </source>
</evidence>
<keyword evidence="3" id="KW-1185">Reference proteome</keyword>
<organism evidence="2 3">
    <name type="scientific">Paractinoplanes pyxinae</name>
    <dbReference type="NCBI Taxonomy" id="2997416"/>
    <lineage>
        <taxon>Bacteria</taxon>
        <taxon>Bacillati</taxon>
        <taxon>Actinomycetota</taxon>
        <taxon>Actinomycetes</taxon>
        <taxon>Micromonosporales</taxon>
        <taxon>Micromonosporaceae</taxon>
        <taxon>Paractinoplanes</taxon>
    </lineage>
</organism>
<feature type="compositionally biased region" description="Low complexity" evidence="1">
    <location>
        <begin position="27"/>
        <end position="37"/>
    </location>
</feature>
<evidence type="ECO:0000313" key="2">
    <source>
        <dbReference type="EMBL" id="MCY1141713.1"/>
    </source>
</evidence>
<gene>
    <name evidence="2" type="ORF">OWR29_27260</name>
</gene>
<dbReference type="EMBL" id="JAPNTZ010000010">
    <property type="protein sequence ID" value="MCY1141713.1"/>
    <property type="molecule type" value="Genomic_DNA"/>
</dbReference>
<dbReference type="RefSeq" id="WP_267566118.1">
    <property type="nucleotide sequence ID" value="NZ_JAPNTZ010000010.1"/>
</dbReference>
<comment type="caution">
    <text evidence="2">The sequence shown here is derived from an EMBL/GenBank/DDBJ whole genome shotgun (WGS) entry which is preliminary data.</text>
</comment>
<feature type="compositionally biased region" description="Acidic residues" evidence="1">
    <location>
        <begin position="38"/>
        <end position="49"/>
    </location>
</feature>
<reference evidence="2" key="1">
    <citation type="submission" date="2022-11" db="EMBL/GenBank/DDBJ databases">
        <authorList>
            <person name="Somphong A."/>
            <person name="Phongsopitanun W."/>
        </authorList>
    </citation>
    <scope>NUCLEOTIDE SEQUENCE</scope>
    <source>
        <strain evidence="2">Pm04-4</strain>
    </source>
</reference>
<name>A0ABT4B5D3_9ACTN</name>
<protein>
    <submittedName>
        <fullName evidence="2">Uncharacterized protein</fullName>
    </submittedName>
</protein>
<evidence type="ECO:0000256" key="1">
    <source>
        <dbReference type="SAM" id="MobiDB-lite"/>
    </source>
</evidence>
<sequence>MQTTKNNKAVWTHETKDVPPPPDPDLDQPADAAPVADDAADDDREGNDR</sequence>
<dbReference type="Proteomes" id="UP001151002">
    <property type="component" value="Unassembled WGS sequence"/>
</dbReference>
<feature type="region of interest" description="Disordered" evidence="1">
    <location>
        <begin position="1"/>
        <end position="49"/>
    </location>
</feature>
<accession>A0ABT4B5D3</accession>
<proteinExistence type="predicted"/>